<dbReference type="SUPFAM" id="SSF53335">
    <property type="entry name" value="S-adenosyl-L-methionine-dependent methyltransferases"/>
    <property type="match status" value="1"/>
</dbReference>
<dbReference type="Gene3D" id="3.40.50.150">
    <property type="entry name" value="Vaccinia Virus protein VP39"/>
    <property type="match status" value="1"/>
</dbReference>
<name>A0A3S0QQ01_9HYPH</name>
<dbReference type="Proteomes" id="UP000278823">
    <property type="component" value="Unassembled WGS sequence"/>
</dbReference>
<dbReference type="InterPro" id="IPR010342">
    <property type="entry name" value="DUF938"/>
</dbReference>
<dbReference type="InterPro" id="IPR029063">
    <property type="entry name" value="SAM-dependent_MTases_sf"/>
</dbReference>
<sequence>MPSEKKDRSPVALEQRDVSADQRMFSPSVARNSAPILAVLKRVLPTHGAVLEIGCGTGEHAVCFAGAMPNLTWQPSDPDADARTSTSSWITFAGLKNVLAPRDFDVCSGQWGVEQTGHFDAIVSINMIHIAPWAASLGLFAGAGRLLRAGGLLLLYGPFMRDGAHNAPSNAAFDAALKERNPSWGVRDITDLEHVGEAAGLNLRETIEMPTNNMLLVFSSSSAWTASGRERDVGL</sequence>
<reference evidence="2" key="1">
    <citation type="submission" date="2018-11" db="EMBL/GenBank/DDBJ databases">
        <title>Rhizobium chutanense sp. nov., isolated from root nodules of Phaseolus vulgaris in China.</title>
        <authorList>
            <person name="Huo Y."/>
        </authorList>
    </citation>
    <scope>NUCLEOTIDE SEQUENCE [LARGE SCALE GENOMIC DNA]</scope>
    <source>
        <strain evidence="2">CCBAU 65647</strain>
    </source>
</reference>
<protein>
    <submittedName>
        <fullName evidence="1">DUF938 domain-containing protein</fullName>
    </submittedName>
</protein>
<dbReference type="PANTHER" id="PTHR20974:SF0">
    <property type="entry name" value="UPF0585 PROTEIN CG18661"/>
    <property type="match status" value="1"/>
</dbReference>
<dbReference type="PANTHER" id="PTHR20974">
    <property type="entry name" value="UPF0585 PROTEIN CG18661"/>
    <property type="match status" value="1"/>
</dbReference>
<dbReference type="OrthoDB" id="5525831at2"/>
<evidence type="ECO:0000313" key="2">
    <source>
        <dbReference type="Proteomes" id="UP000278823"/>
    </source>
</evidence>
<accession>A0A3S0QQ01</accession>
<dbReference type="EMBL" id="RJTH01000034">
    <property type="protein sequence ID" value="RUM17729.1"/>
    <property type="molecule type" value="Genomic_DNA"/>
</dbReference>
<keyword evidence="2" id="KW-1185">Reference proteome</keyword>
<evidence type="ECO:0000313" key="1">
    <source>
        <dbReference type="EMBL" id="RUM17729.1"/>
    </source>
</evidence>
<organism evidence="1 2">
    <name type="scientific">Rhizobium vallis</name>
    <dbReference type="NCBI Taxonomy" id="634290"/>
    <lineage>
        <taxon>Bacteria</taxon>
        <taxon>Pseudomonadati</taxon>
        <taxon>Pseudomonadota</taxon>
        <taxon>Alphaproteobacteria</taxon>
        <taxon>Hyphomicrobiales</taxon>
        <taxon>Rhizobiaceae</taxon>
        <taxon>Rhizobium/Agrobacterium group</taxon>
        <taxon>Rhizobium</taxon>
    </lineage>
</organism>
<dbReference type="AlphaFoldDB" id="A0A3S0QQ01"/>
<proteinExistence type="predicted"/>
<gene>
    <name evidence="1" type="ORF">EFQ99_34105</name>
</gene>
<comment type="caution">
    <text evidence="1">The sequence shown here is derived from an EMBL/GenBank/DDBJ whole genome shotgun (WGS) entry which is preliminary data.</text>
</comment>
<dbReference type="Pfam" id="PF06080">
    <property type="entry name" value="DUF938"/>
    <property type="match status" value="1"/>
</dbReference>
<dbReference type="RefSeq" id="WP_126925248.1">
    <property type="nucleotide sequence ID" value="NZ_ML133717.1"/>
</dbReference>